<evidence type="ECO:0000313" key="1">
    <source>
        <dbReference type="EMBL" id="GFY68406.1"/>
    </source>
</evidence>
<accession>A0A8X7CII6</accession>
<evidence type="ECO:0000313" key="2">
    <source>
        <dbReference type="Proteomes" id="UP000886998"/>
    </source>
</evidence>
<keyword evidence="2" id="KW-1185">Reference proteome</keyword>
<gene>
    <name evidence="1" type="ORF">TNIN_454321</name>
</gene>
<reference evidence="1" key="1">
    <citation type="submission" date="2020-08" db="EMBL/GenBank/DDBJ databases">
        <title>Multicomponent nature underlies the extraordinary mechanical properties of spider dragline silk.</title>
        <authorList>
            <person name="Kono N."/>
            <person name="Nakamura H."/>
            <person name="Mori M."/>
            <person name="Yoshida Y."/>
            <person name="Ohtoshi R."/>
            <person name="Malay A.D."/>
            <person name="Moran D.A.P."/>
            <person name="Tomita M."/>
            <person name="Numata K."/>
            <person name="Arakawa K."/>
        </authorList>
    </citation>
    <scope>NUCLEOTIDE SEQUENCE</scope>
</reference>
<name>A0A8X7CII6_9ARAC</name>
<dbReference type="AlphaFoldDB" id="A0A8X7CII6"/>
<dbReference type="EMBL" id="BMAV01017048">
    <property type="protein sequence ID" value="GFY68406.1"/>
    <property type="molecule type" value="Genomic_DNA"/>
</dbReference>
<organism evidence="1 2">
    <name type="scientific">Trichonephila inaurata madagascariensis</name>
    <dbReference type="NCBI Taxonomy" id="2747483"/>
    <lineage>
        <taxon>Eukaryota</taxon>
        <taxon>Metazoa</taxon>
        <taxon>Ecdysozoa</taxon>
        <taxon>Arthropoda</taxon>
        <taxon>Chelicerata</taxon>
        <taxon>Arachnida</taxon>
        <taxon>Araneae</taxon>
        <taxon>Araneomorphae</taxon>
        <taxon>Entelegynae</taxon>
        <taxon>Araneoidea</taxon>
        <taxon>Nephilidae</taxon>
        <taxon>Trichonephila</taxon>
        <taxon>Trichonephila inaurata</taxon>
    </lineage>
</organism>
<comment type="caution">
    <text evidence="1">The sequence shown here is derived from an EMBL/GenBank/DDBJ whole genome shotgun (WGS) entry which is preliminary data.</text>
</comment>
<protein>
    <submittedName>
        <fullName evidence="1">Uncharacterized protein</fullName>
    </submittedName>
</protein>
<dbReference type="Proteomes" id="UP000886998">
    <property type="component" value="Unassembled WGS sequence"/>
</dbReference>
<sequence>MILRSPKPLLCNFCPKCVPPHRPGDHVLESPILFIVPSFGISSPTLIQSMLQVPGRTGIAQRRLSAQKGRVIRVFPHSLFG</sequence>
<proteinExistence type="predicted"/>